<gene>
    <name evidence="2" type="ORF">D7V20_05485</name>
</gene>
<dbReference type="PROSITE" id="PS51186">
    <property type="entry name" value="GNAT"/>
    <property type="match status" value="1"/>
</dbReference>
<name>A0A3A8EYW2_9GAMM</name>
<dbReference type="AlphaFoldDB" id="A0A3A8EYW2"/>
<dbReference type="Gene3D" id="3.40.630.30">
    <property type="match status" value="1"/>
</dbReference>
<dbReference type="EMBL" id="RAXT01000006">
    <property type="protein sequence ID" value="RKG39299.1"/>
    <property type="molecule type" value="Genomic_DNA"/>
</dbReference>
<dbReference type="Proteomes" id="UP000280405">
    <property type="component" value="Unassembled WGS sequence"/>
</dbReference>
<dbReference type="InterPro" id="IPR000182">
    <property type="entry name" value="GNAT_dom"/>
</dbReference>
<organism evidence="2 3">
    <name type="scientific">Acinetobacter rongchengensis</name>
    <dbReference type="NCBI Taxonomy" id="2419601"/>
    <lineage>
        <taxon>Bacteria</taxon>
        <taxon>Pseudomonadati</taxon>
        <taxon>Pseudomonadota</taxon>
        <taxon>Gammaproteobacteria</taxon>
        <taxon>Moraxellales</taxon>
        <taxon>Moraxellaceae</taxon>
        <taxon>Acinetobacter</taxon>
    </lineage>
</organism>
<dbReference type="SUPFAM" id="SSF55729">
    <property type="entry name" value="Acyl-CoA N-acyltransferases (Nat)"/>
    <property type="match status" value="1"/>
</dbReference>
<dbReference type="RefSeq" id="WP_120383315.1">
    <property type="nucleotide sequence ID" value="NZ_RAXT01000006.1"/>
</dbReference>
<sequence length="169" mass="19743">MEIRQIETQDAESLINFFNQLDVETEFMLFEVGERPIVLSQQIEYIKTLNQSENEKIFIAIDQQHIVGFIALSRKPFNKVKHCFQLVIGILKNYHGKNLANDLYHDAELWAIAQGAIRIELSVIQDNIRAIKFYEKHGFKTEGVRRKSILYQGKLLDERYMGKILNNLS</sequence>
<evidence type="ECO:0000313" key="2">
    <source>
        <dbReference type="EMBL" id="RKG39299.1"/>
    </source>
</evidence>
<feature type="domain" description="N-acetyltransferase" evidence="1">
    <location>
        <begin position="1"/>
        <end position="166"/>
    </location>
</feature>
<accession>A0A3A8EYW2</accession>
<dbReference type="CDD" id="cd04301">
    <property type="entry name" value="NAT_SF"/>
    <property type="match status" value="1"/>
</dbReference>
<comment type="caution">
    <text evidence="2">The sequence shown here is derived from an EMBL/GenBank/DDBJ whole genome shotgun (WGS) entry which is preliminary data.</text>
</comment>
<evidence type="ECO:0000259" key="1">
    <source>
        <dbReference type="PROSITE" id="PS51186"/>
    </source>
</evidence>
<dbReference type="Pfam" id="PF00583">
    <property type="entry name" value="Acetyltransf_1"/>
    <property type="match status" value="1"/>
</dbReference>
<reference evidence="2 3" key="1">
    <citation type="submission" date="2018-09" db="EMBL/GenBank/DDBJ databases">
        <title>The draft genome of Acinetobacter spp. strains.</title>
        <authorList>
            <person name="Qin J."/>
            <person name="Feng Y."/>
            <person name="Zong Z."/>
        </authorList>
    </citation>
    <scope>NUCLEOTIDE SEQUENCE [LARGE SCALE GENOMIC DNA]</scope>
    <source>
        <strain evidence="2 3">WCHAc060115</strain>
    </source>
</reference>
<dbReference type="PANTHER" id="PTHR43415">
    <property type="entry name" value="SPERMIDINE N(1)-ACETYLTRANSFERASE"/>
    <property type="match status" value="1"/>
</dbReference>
<protein>
    <submittedName>
        <fullName evidence="2">GNAT family N-acetyltransferase</fullName>
    </submittedName>
</protein>
<dbReference type="InterPro" id="IPR016181">
    <property type="entry name" value="Acyl_CoA_acyltransferase"/>
</dbReference>
<keyword evidence="2" id="KW-0808">Transferase</keyword>
<keyword evidence="3" id="KW-1185">Reference proteome</keyword>
<evidence type="ECO:0000313" key="3">
    <source>
        <dbReference type="Proteomes" id="UP000280405"/>
    </source>
</evidence>
<dbReference type="PANTHER" id="PTHR43415:SF3">
    <property type="entry name" value="GNAT-FAMILY ACETYLTRANSFERASE"/>
    <property type="match status" value="1"/>
</dbReference>
<dbReference type="OrthoDB" id="336415at2"/>
<proteinExistence type="predicted"/>
<dbReference type="GO" id="GO:0016747">
    <property type="term" value="F:acyltransferase activity, transferring groups other than amino-acyl groups"/>
    <property type="evidence" value="ECO:0007669"/>
    <property type="project" value="InterPro"/>
</dbReference>